<reference evidence="1" key="1">
    <citation type="journal article" date="2021" name="Front. Microbiol.">
        <title>Comprehensive Comparative Genomics and Phenotyping of Methylobacterium Species.</title>
        <authorList>
            <person name="Alessa O."/>
            <person name="Ogura Y."/>
            <person name="Fujitani Y."/>
            <person name="Takami H."/>
            <person name="Hayashi T."/>
            <person name="Sahin N."/>
            <person name="Tani A."/>
        </authorList>
    </citation>
    <scope>NUCLEOTIDE SEQUENCE</scope>
    <source>
        <strain evidence="1">DSM 23632</strain>
    </source>
</reference>
<evidence type="ECO:0008006" key="3">
    <source>
        <dbReference type="Google" id="ProtNLM"/>
    </source>
</evidence>
<sequence>MPKLARMPPPAESPYGTDLYLWAEAQAALLRAGRRQEIDVANLAEEIASVGASQKSEIRSRLAVLIAHLLKWEYQPEKRKYGWRATLMEQRLQIEGLIEVSPSLKPWPEAVLGKAYRLARVRAADDTGLPDGAFPADCPYAIGQILDASYYPGAPEREVV</sequence>
<evidence type="ECO:0000313" key="1">
    <source>
        <dbReference type="EMBL" id="GJE60497.1"/>
    </source>
</evidence>
<dbReference type="InterPro" id="IPR002636">
    <property type="entry name" value="DUF29"/>
</dbReference>
<keyword evidence="2" id="KW-1185">Reference proteome</keyword>
<dbReference type="RefSeq" id="WP_238183113.1">
    <property type="nucleotide sequence ID" value="NZ_BPRB01000140.1"/>
</dbReference>
<comment type="caution">
    <text evidence="1">The sequence shown here is derived from an EMBL/GenBank/DDBJ whole genome shotgun (WGS) entry which is preliminary data.</text>
</comment>
<organism evidence="1 2">
    <name type="scientific">Methylobacterium trifolii</name>
    <dbReference type="NCBI Taxonomy" id="1003092"/>
    <lineage>
        <taxon>Bacteria</taxon>
        <taxon>Pseudomonadati</taxon>
        <taxon>Pseudomonadota</taxon>
        <taxon>Alphaproteobacteria</taxon>
        <taxon>Hyphomicrobiales</taxon>
        <taxon>Methylobacteriaceae</taxon>
        <taxon>Methylobacterium</taxon>
    </lineage>
</organism>
<proteinExistence type="predicted"/>
<protein>
    <recommendedName>
        <fullName evidence="3">DUF29 domain-containing protein</fullName>
    </recommendedName>
</protein>
<dbReference type="EMBL" id="BPRB01000140">
    <property type="protein sequence ID" value="GJE60497.1"/>
    <property type="molecule type" value="Genomic_DNA"/>
</dbReference>
<name>A0ABQ4U027_9HYPH</name>
<dbReference type="Gene3D" id="1.20.1220.20">
    <property type="entry name" value="Uncharcterised protein PF01724"/>
    <property type="match status" value="1"/>
</dbReference>
<dbReference type="Pfam" id="PF01724">
    <property type="entry name" value="DUF29"/>
    <property type="match status" value="1"/>
</dbReference>
<evidence type="ECO:0000313" key="2">
    <source>
        <dbReference type="Proteomes" id="UP001055057"/>
    </source>
</evidence>
<gene>
    <name evidence="1" type="ORF">MPOCJGCO_2609</name>
</gene>
<accession>A0ABQ4U027</accession>
<dbReference type="PANTHER" id="PTHR34235">
    <property type="entry name" value="SLR1203 PROTEIN-RELATED"/>
    <property type="match status" value="1"/>
</dbReference>
<reference evidence="1" key="2">
    <citation type="submission" date="2021-08" db="EMBL/GenBank/DDBJ databases">
        <authorList>
            <person name="Tani A."/>
            <person name="Ola A."/>
            <person name="Ogura Y."/>
            <person name="Katsura K."/>
            <person name="Hayashi T."/>
        </authorList>
    </citation>
    <scope>NUCLEOTIDE SEQUENCE</scope>
    <source>
        <strain evidence="1">DSM 23632</strain>
    </source>
</reference>
<dbReference type="Proteomes" id="UP001055057">
    <property type="component" value="Unassembled WGS sequence"/>
</dbReference>